<evidence type="ECO:0000313" key="3">
    <source>
        <dbReference type="EMBL" id="GBL94507.1"/>
    </source>
</evidence>
<feature type="transmembrane region" description="Helical" evidence="2">
    <location>
        <begin position="163"/>
        <end position="185"/>
    </location>
</feature>
<reference evidence="3 4" key="1">
    <citation type="journal article" date="2019" name="Sci. Rep.">
        <title>Orb-weaving spider Araneus ventricosus genome elucidates the spidroin gene catalogue.</title>
        <authorList>
            <person name="Kono N."/>
            <person name="Nakamura H."/>
            <person name="Ohtoshi R."/>
            <person name="Moran D.A.P."/>
            <person name="Shinohara A."/>
            <person name="Yoshida Y."/>
            <person name="Fujiwara M."/>
            <person name="Mori M."/>
            <person name="Tomita M."/>
            <person name="Arakawa K."/>
        </authorList>
    </citation>
    <scope>NUCLEOTIDE SEQUENCE [LARGE SCALE GENOMIC DNA]</scope>
</reference>
<keyword evidence="2" id="KW-0812">Transmembrane</keyword>
<dbReference type="PANTHER" id="PTHR11388:SF76">
    <property type="entry name" value="SOLUTE CARRIER ORGANIC ANION TRANSPORTER FAMILY MEMBER"/>
    <property type="match status" value="1"/>
</dbReference>
<organism evidence="3 4">
    <name type="scientific">Araneus ventricosus</name>
    <name type="common">Orbweaver spider</name>
    <name type="synonym">Epeira ventricosa</name>
    <dbReference type="NCBI Taxonomy" id="182803"/>
    <lineage>
        <taxon>Eukaryota</taxon>
        <taxon>Metazoa</taxon>
        <taxon>Ecdysozoa</taxon>
        <taxon>Arthropoda</taxon>
        <taxon>Chelicerata</taxon>
        <taxon>Arachnida</taxon>
        <taxon>Araneae</taxon>
        <taxon>Araneomorphae</taxon>
        <taxon>Entelegynae</taxon>
        <taxon>Araneoidea</taxon>
        <taxon>Araneidae</taxon>
        <taxon>Araneus</taxon>
    </lineage>
</organism>
<dbReference type="EMBL" id="BGPR01000103">
    <property type="protein sequence ID" value="GBL94507.1"/>
    <property type="molecule type" value="Genomic_DNA"/>
</dbReference>
<protein>
    <submittedName>
        <fullName evidence="3">Uncharacterized protein</fullName>
    </submittedName>
</protein>
<gene>
    <name evidence="3" type="ORF">AVEN_235606_1</name>
</gene>
<dbReference type="OrthoDB" id="6625392at2759"/>
<accession>A0A4Y2BS98</accession>
<dbReference type="InterPro" id="IPR004156">
    <property type="entry name" value="OATP"/>
</dbReference>
<evidence type="ECO:0000256" key="2">
    <source>
        <dbReference type="SAM" id="Phobius"/>
    </source>
</evidence>
<keyword evidence="2" id="KW-0472">Membrane</keyword>
<dbReference type="AlphaFoldDB" id="A0A4Y2BS98"/>
<keyword evidence="4" id="KW-1185">Reference proteome</keyword>
<dbReference type="Proteomes" id="UP000499080">
    <property type="component" value="Unassembled WGS sequence"/>
</dbReference>
<sequence length="223" mass="24507">MATSAGSRVVWKWAKGTEESLGLAFLLLVPVFLALEAALRPKVLLNGEPRPSNGQQASQATEGFCVTDDCWSQALGYIITFPIFQFISSLLRIQHAVILLRSVLPEDKSIALGMFEALICIFGLVPYLITFGSLVDSTCLVWEKSCGEYGNCWFYDTDKFSNLLHALSAVFSSFAALSLVATYFLSGRIGELYEDDNDGNESTNKKELEAAKGETQLNTHTKL</sequence>
<evidence type="ECO:0000256" key="1">
    <source>
        <dbReference type="SAM" id="MobiDB-lite"/>
    </source>
</evidence>
<dbReference type="Pfam" id="PF03137">
    <property type="entry name" value="OATP"/>
    <property type="match status" value="1"/>
</dbReference>
<feature type="transmembrane region" description="Helical" evidence="2">
    <location>
        <begin position="114"/>
        <end position="135"/>
    </location>
</feature>
<keyword evidence="2" id="KW-1133">Transmembrane helix</keyword>
<evidence type="ECO:0000313" key="4">
    <source>
        <dbReference type="Proteomes" id="UP000499080"/>
    </source>
</evidence>
<dbReference type="GO" id="GO:0015347">
    <property type="term" value="F:sodium-independent organic anion transmembrane transporter activity"/>
    <property type="evidence" value="ECO:0007669"/>
    <property type="project" value="TreeGrafter"/>
</dbReference>
<feature type="transmembrane region" description="Helical" evidence="2">
    <location>
        <begin position="21"/>
        <end position="39"/>
    </location>
</feature>
<feature type="region of interest" description="Disordered" evidence="1">
    <location>
        <begin position="196"/>
        <end position="223"/>
    </location>
</feature>
<dbReference type="GO" id="GO:0043252">
    <property type="term" value="P:sodium-independent organic anion transport"/>
    <property type="evidence" value="ECO:0007669"/>
    <property type="project" value="TreeGrafter"/>
</dbReference>
<dbReference type="GO" id="GO:0016323">
    <property type="term" value="C:basolateral plasma membrane"/>
    <property type="evidence" value="ECO:0007669"/>
    <property type="project" value="TreeGrafter"/>
</dbReference>
<comment type="caution">
    <text evidence="3">The sequence shown here is derived from an EMBL/GenBank/DDBJ whole genome shotgun (WGS) entry which is preliminary data.</text>
</comment>
<proteinExistence type="predicted"/>
<name>A0A4Y2BS98_ARAVE</name>
<feature type="compositionally biased region" description="Basic and acidic residues" evidence="1">
    <location>
        <begin position="203"/>
        <end position="212"/>
    </location>
</feature>
<dbReference type="PANTHER" id="PTHR11388">
    <property type="entry name" value="ORGANIC ANION TRANSPORTER"/>
    <property type="match status" value="1"/>
</dbReference>
<feature type="transmembrane region" description="Helical" evidence="2">
    <location>
        <begin position="74"/>
        <end position="93"/>
    </location>
</feature>